<evidence type="ECO:0000313" key="2">
    <source>
        <dbReference type="Proteomes" id="UP000053342"/>
    </source>
</evidence>
<dbReference type="GeneID" id="27352109"/>
<dbReference type="RefSeq" id="XP_016267548.1">
    <property type="nucleotide sequence ID" value="XM_016400495.1"/>
</dbReference>
<evidence type="ECO:0000313" key="1">
    <source>
        <dbReference type="EMBL" id="KIW47332.1"/>
    </source>
</evidence>
<reference evidence="1 2" key="1">
    <citation type="submission" date="2015-01" db="EMBL/GenBank/DDBJ databases">
        <title>The Genome Sequence of Exophiala oligosperma CBS72588.</title>
        <authorList>
            <consortium name="The Broad Institute Genomics Platform"/>
            <person name="Cuomo C."/>
            <person name="de Hoog S."/>
            <person name="Gorbushina A."/>
            <person name="Stielow B."/>
            <person name="Teixiera M."/>
            <person name="Abouelleil A."/>
            <person name="Chapman S.B."/>
            <person name="Priest M."/>
            <person name="Young S.K."/>
            <person name="Wortman J."/>
            <person name="Nusbaum C."/>
            <person name="Birren B."/>
        </authorList>
    </citation>
    <scope>NUCLEOTIDE SEQUENCE [LARGE SCALE GENOMIC DNA]</scope>
    <source>
        <strain evidence="1 2">CBS 72588</strain>
    </source>
</reference>
<dbReference type="Proteomes" id="UP000053342">
    <property type="component" value="Unassembled WGS sequence"/>
</dbReference>
<organism evidence="1 2">
    <name type="scientific">Exophiala oligosperma</name>
    <dbReference type="NCBI Taxonomy" id="215243"/>
    <lineage>
        <taxon>Eukaryota</taxon>
        <taxon>Fungi</taxon>
        <taxon>Dikarya</taxon>
        <taxon>Ascomycota</taxon>
        <taxon>Pezizomycotina</taxon>
        <taxon>Eurotiomycetes</taxon>
        <taxon>Chaetothyriomycetidae</taxon>
        <taxon>Chaetothyriales</taxon>
        <taxon>Herpotrichiellaceae</taxon>
        <taxon>Exophiala</taxon>
    </lineage>
</organism>
<sequence length="173" mass="19743">MDASGSWPNPSAEVSVQPSSYGRYANHPRSVLGMTAYWVYAIRTSEVIGFDRDDKQDKCRVCRCKDFGCSETVEVILCIGVHNFDRLRSNRCVLVLDLGSSRYLPTCDGMHMMPEVHCRHGRRCDRREDASSFDNSVELAACRNSTRSQLRSRNLQESLITIREFEAKRSELI</sequence>
<keyword evidence="2" id="KW-1185">Reference proteome</keyword>
<gene>
    <name evidence="1" type="ORF">PV06_00035</name>
</gene>
<dbReference type="EMBL" id="KN847332">
    <property type="protein sequence ID" value="KIW47332.1"/>
    <property type="molecule type" value="Genomic_DNA"/>
</dbReference>
<proteinExistence type="predicted"/>
<dbReference type="HOGENOM" id="CLU_1547580_0_0_1"/>
<dbReference type="VEuPathDB" id="FungiDB:PV06_00035"/>
<name>A0A0D2CBN3_9EURO</name>
<protein>
    <submittedName>
        <fullName evidence="1">Uncharacterized protein</fullName>
    </submittedName>
</protein>
<dbReference type="AlphaFoldDB" id="A0A0D2CBN3"/>
<accession>A0A0D2CBN3</accession>